<comment type="caution">
    <text evidence="2">The sequence shown here is derived from an EMBL/GenBank/DDBJ whole genome shotgun (WGS) entry which is preliminary data.</text>
</comment>
<dbReference type="InterPro" id="IPR036291">
    <property type="entry name" value="NAD(P)-bd_dom_sf"/>
</dbReference>
<dbReference type="PANTHER" id="PTHR47534">
    <property type="entry name" value="YALI0E05731P"/>
    <property type="match status" value="1"/>
</dbReference>
<dbReference type="AlphaFoldDB" id="A0A9P4UWQ5"/>
<dbReference type="SUPFAM" id="SSF51735">
    <property type="entry name" value="NAD(P)-binding Rossmann-fold domains"/>
    <property type="match status" value="1"/>
</dbReference>
<dbReference type="InterPro" id="IPR052228">
    <property type="entry name" value="Sec_Metab_Biosynth_Oxidored"/>
</dbReference>
<dbReference type="Proteomes" id="UP000799444">
    <property type="component" value="Unassembled WGS sequence"/>
</dbReference>
<gene>
    <name evidence="2" type="ORF">EJ04DRAFT_547263</name>
</gene>
<evidence type="ECO:0000313" key="2">
    <source>
        <dbReference type="EMBL" id="KAF2727410.1"/>
    </source>
</evidence>
<dbReference type="Pfam" id="PF00106">
    <property type="entry name" value="adh_short"/>
    <property type="match status" value="1"/>
</dbReference>
<organism evidence="2 3">
    <name type="scientific">Polyplosphaeria fusca</name>
    <dbReference type="NCBI Taxonomy" id="682080"/>
    <lineage>
        <taxon>Eukaryota</taxon>
        <taxon>Fungi</taxon>
        <taxon>Dikarya</taxon>
        <taxon>Ascomycota</taxon>
        <taxon>Pezizomycotina</taxon>
        <taxon>Dothideomycetes</taxon>
        <taxon>Pleosporomycetidae</taxon>
        <taxon>Pleosporales</taxon>
        <taxon>Tetraplosphaeriaceae</taxon>
        <taxon>Polyplosphaeria</taxon>
    </lineage>
</organism>
<name>A0A9P4UWQ5_9PLEO</name>
<dbReference type="GO" id="GO:0016491">
    <property type="term" value="F:oxidoreductase activity"/>
    <property type="evidence" value="ECO:0007669"/>
    <property type="project" value="UniProtKB-KW"/>
</dbReference>
<dbReference type="OrthoDB" id="2898509at2759"/>
<dbReference type="Gene3D" id="3.40.50.720">
    <property type="entry name" value="NAD(P)-binding Rossmann-like Domain"/>
    <property type="match status" value="1"/>
</dbReference>
<sequence length="332" mass="36118">MVAQPIIERSLAHLPTHLTAVFVGATSGIGEYTLKSFAKHCPHPKAYFIGRSPTAGARILSELKAQNPAGQYTFIPSDISLLKNVDAVCQQIKEKEQHINMLVLSQGTMVQGVDTPEGLHLPASLILHSRARFIANLLPELRRAPTLRRVLSIFTGTKEGPIVNPDLQMRNAGVSVLKLRGQAASVMTMYLSHFAKLAPDVSFVHDFPGPVRSNIAREGGVAMTVMRVLFKALGPFVFIPDGVSGDRHLFLATSARYRAVVGGCDGVDAQGEIAKAIDGELGSGCYVVDQVCESGDAEVVEVLKKVRDEGWDEKVWKHLQEEFLRITGKESL</sequence>
<evidence type="ECO:0000256" key="1">
    <source>
        <dbReference type="ARBA" id="ARBA00023002"/>
    </source>
</evidence>
<accession>A0A9P4UWQ5</accession>
<proteinExistence type="predicted"/>
<keyword evidence="1" id="KW-0560">Oxidoreductase</keyword>
<keyword evidence="3" id="KW-1185">Reference proteome</keyword>
<protein>
    <submittedName>
        <fullName evidence="2">Uncharacterized protein</fullName>
    </submittedName>
</protein>
<evidence type="ECO:0000313" key="3">
    <source>
        <dbReference type="Proteomes" id="UP000799444"/>
    </source>
</evidence>
<reference evidence="2" key="1">
    <citation type="journal article" date="2020" name="Stud. Mycol.">
        <title>101 Dothideomycetes genomes: a test case for predicting lifestyles and emergence of pathogens.</title>
        <authorList>
            <person name="Haridas S."/>
            <person name="Albert R."/>
            <person name="Binder M."/>
            <person name="Bloem J."/>
            <person name="Labutti K."/>
            <person name="Salamov A."/>
            <person name="Andreopoulos B."/>
            <person name="Baker S."/>
            <person name="Barry K."/>
            <person name="Bills G."/>
            <person name="Bluhm B."/>
            <person name="Cannon C."/>
            <person name="Castanera R."/>
            <person name="Culley D."/>
            <person name="Daum C."/>
            <person name="Ezra D."/>
            <person name="Gonzalez J."/>
            <person name="Henrissat B."/>
            <person name="Kuo A."/>
            <person name="Liang C."/>
            <person name="Lipzen A."/>
            <person name="Lutzoni F."/>
            <person name="Magnuson J."/>
            <person name="Mondo S."/>
            <person name="Nolan M."/>
            <person name="Ohm R."/>
            <person name="Pangilinan J."/>
            <person name="Park H.-J."/>
            <person name="Ramirez L."/>
            <person name="Alfaro M."/>
            <person name="Sun H."/>
            <person name="Tritt A."/>
            <person name="Yoshinaga Y."/>
            <person name="Zwiers L.-H."/>
            <person name="Turgeon B."/>
            <person name="Goodwin S."/>
            <person name="Spatafora J."/>
            <person name="Crous P."/>
            <person name="Grigoriev I."/>
        </authorList>
    </citation>
    <scope>NUCLEOTIDE SEQUENCE</scope>
    <source>
        <strain evidence="2">CBS 125425</strain>
    </source>
</reference>
<dbReference type="EMBL" id="ML996334">
    <property type="protein sequence ID" value="KAF2727410.1"/>
    <property type="molecule type" value="Genomic_DNA"/>
</dbReference>
<dbReference type="PANTHER" id="PTHR47534:SF3">
    <property type="entry name" value="ALCOHOL DEHYDROGENASE-LIKE C-TERMINAL DOMAIN-CONTAINING PROTEIN"/>
    <property type="match status" value="1"/>
</dbReference>
<dbReference type="InterPro" id="IPR002347">
    <property type="entry name" value="SDR_fam"/>
</dbReference>